<evidence type="ECO:0000259" key="2">
    <source>
        <dbReference type="Pfam" id="PF05183"/>
    </source>
</evidence>
<comment type="catalytic activity">
    <reaction evidence="1">
        <text>RNA(n) + a ribonucleoside 5'-triphosphate = RNA(n+1) + diphosphate</text>
        <dbReference type="Rhea" id="RHEA:21248"/>
        <dbReference type="Rhea" id="RHEA-COMP:14527"/>
        <dbReference type="Rhea" id="RHEA-COMP:17342"/>
        <dbReference type="ChEBI" id="CHEBI:33019"/>
        <dbReference type="ChEBI" id="CHEBI:61557"/>
        <dbReference type="ChEBI" id="CHEBI:140395"/>
        <dbReference type="EC" id="2.7.7.48"/>
    </reaction>
</comment>
<dbReference type="GO" id="GO:0003968">
    <property type="term" value="F:RNA-directed RNA polymerase activity"/>
    <property type="evidence" value="ECO:0007669"/>
    <property type="project" value="UniProtKB-KW"/>
</dbReference>
<dbReference type="PANTHER" id="PTHR23079:SF17">
    <property type="entry name" value="RNA-DEPENDENT RNA POLYMERASE"/>
    <property type="match status" value="1"/>
</dbReference>
<dbReference type="GO" id="GO:0031380">
    <property type="term" value="C:nuclear RNA-directed RNA polymerase complex"/>
    <property type="evidence" value="ECO:0007669"/>
    <property type="project" value="TreeGrafter"/>
</dbReference>
<keyword evidence="1" id="KW-0548">Nucleotidyltransferase</keyword>
<sequence length="1236" mass="140265">MDVFCSRLPEQISHAELQRLFTGPLNDCGVLDFHIEKFYNKGLATITILDVNAGQIFLNRYGLPRGSPPSQLALMRISYARKFIRIERSNREPTDISLQSLQYSANQRIKARLVGTAIQQSRPNQRHATEFRVNMLQCGSFDYPRDARLQSDANLLFLAHFTDLRQGTIHFGHKEAIAILGVDGGDQLRLDLPYNDCIDIVLGTYHEPSVTFAMTLPPKMYEINKLAASILALSIGPKAASNAQQSKKTRIPAIDDHHAKIAGSCFVYRLHVTDPRQLSNIKSILSRGKKSCSLLSVKTRTETPRESLEHSFTRLNYELSDTNRFGAKPFRLRYQVDRLARNGYLPPQKVISLLPKISELLESYGLDATLSGLRRFSRDIPYPGPTVDSVDLAHDTLEESLHECVTLYDDHAPDNPFELAKRHVHINLIHKVIVTPAGIRLEGPEPEPTNRVLRKYAQNIDDFIRVVFQDEHGGPVRYDPRTDLARIYHGRFKQVLDTNIIICGRGFSFLGFSHSSLRSQSCWFMAPFVNRNGRLMLAEKVLKGLGDFSSIRTPAKCAARIGQNFTDTNATVRLEPDQVFDLQVISRNGRDFSDGVGTISEALLREVWRRYGTQKMLKPTVLQIRFQGAKGMVSLDPRLPGKALMLRSNMRKYETETSWVLEICGAGFKPLPMVLNQQFIKIFEDLGIPMSVFLDLQRSAMKHLRQMTGLSVNSAKLLEDSGIARSTGIPRLIRDLAQIGFDYHEDHFLYSIVEMAVVTKLRDIKYRARIPVEDGVTLYGIMDETGYLQENQIFVITEKAPEGGKQILVKRNVVITRSPAMHPGDIQVVDAIDVPSNSILRRLANVVVFSKWGQRDLPSMLSGGDLDGDIYNIIWHEGMVPRTVYTAADYQRVDPLVLDREVKIKDMSDFFVTFMETDLLGMICTTHKQLADQRDAGSLDPDCMNLASLASTAVDYSKTGIAVNHKQIPRNDKFRFRPDFMAPTPRVVVSGEGLVDLEEEEEADDDAFEGLDSERRSYLYYESKKTLGHLYRDIDENQFLRTMQQEYRAIAPRFKRPGTMTRLLAYLKHNAVNVFWTQHTALASDIRSSFEYSLADLLYEYEPTPHHPLSETEAFSGQILGRQSGPQGKPLRELAKTMSERFEMVVEHARMRIRFGDAVEEIQDIDDLHDPRYHDRDVEALPRAIACLHVALSEEGYRDRKIGELKSFKYIAAQVALEELPKMFRGMLPTQHLRVG</sequence>
<keyword evidence="1" id="KW-0808">Transferase</keyword>
<feature type="domain" description="RDRP core" evidence="2">
    <location>
        <begin position="434"/>
        <end position="1034"/>
    </location>
</feature>
<feature type="domain" description="RdRP-like PH" evidence="3">
    <location>
        <begin position="130"/>
        <end position="305"/>
    </location>
</feature>
<dbReference type="GO" id="GO:0003723">
    <property type="term" value="F:RNA binding"/>
    <property type="evidence" value="ECO:0007669"/>
    <property type="project" value="UniProtKB-KW"/>
</dbReference>
<dbReference type="InterPro" id="IPR057596">
    <property type="entry name" value="RDRP_core"/>
</dbReference>
<keyword evidence="5" id="KW-1185">Reference proteome</keyword>
<dbReference type="AlphaFoldDB" id="A0A139H3Z1"/>
<dbReference type="STRING" id="321146.A0A139H3Z1"/>
<dbReference type="Proteomes" id="UP000070133">
    <property type="component" value="Unassembled WGS sequence"/>
</dbReference>
<keyword evidence="1" id="KW-0694">RNA-binding</keyword>
<dbReference type="EMBL" id="LFZN01000150">
    <property type="protein sequence ID" value="KXS97177.1"/>
    <property type="molecule type" value="Genomic_DNA"/>
</dbReference>
<comment type="similarity">
    <text evidence="1">Belongs to the RdRP family.</text>
</comment>
<dbReference type="InterPro" id="IPR057503">
    <property type="entry name" value="PH_RdRP"/>
</dbReference>
<protein>
    <recommendedName>
        <fullName evidence="1">RNA-dependent RNA polymerase</fullName>
        <ecNumber evidence="1">2.7.7.48</ecNumber>
    </recommendedName>
</protein>
<reference evidence="4 5" key="1">
    <citation type="submission" date="2015-07" db="EMBL/GenBank/DDBJ databases">
        <title>Comparative genomics of the Sigatoka disease complex on banana suggests a link between parallel evolutionary changes in Pseudocercospora fijiensis and Pseudocercospora eumusae and increased virulence on the banana host.</title>
        <authorList>
            <person name="Chang T.-C."/>
            <person name="Salvucci A."/>
            <person name="Crous P.W."/>
            <person name="Stergiopoulos I."/>
        </authorList>
    </citation>
    <scope>NUCLEOTIDE SEQUENCE [LARGE SCALE GENOMIC DNA]</scope>
    <source>
        <strain evidence="4 5">CBS 114824</strain>
    </source>
</reference>
<evidence type="ECO:0000259" key="3">
    <source>
        <dbReference type="Pfam" id="PF25358"/>
    </source>
</evidence>
<evidence type="ECO:0000256" key="1">
    <source>
        <dbReference type="RuleBase" id="RU363098"/>
    </source>
</evidence>
<proteinExistence type="inferred from homology"/>
<accession>A0A139H3Z1</accession>
<organism evidence="4 5">
    <name type="scientific">Pseudocercospora eumusae</name>
    <dbReference type="NCBI Taxonomy" id="321146"/>
    <lineage>
        <taxon>Eukaryota</taxon>
        <taxon>Fungi</taxon>
        <taxon>Dikarya</taxon>
        <taxon>Ascomycota</taxon>
        <taxon>Pezizomycotina</taxon>
        <taxon>Dothideomycetes</taxon>
        <taxon>Dothideomycetidae</taxon>
        <taxon>Mycosphaerellales</taxon>
        <taxon>Mycosphaerellaceae</taxon>
        <taxon>Pseudocercospora</taxon>
    </lineage>
</organism>
<dbReference type="Pfam" id="PF05183">
    <property type="entry name" value="RdRP"/>
    <property type="match status" value="1"/>
</dbReference>
<dbReference type="PANTHER" id="PTHR23079">
    <property type="entry name" value="RNA-DEPENDENT RNA POLYMERASE"/>
    <property type="match status" value="1"/>
</dbReference>
<dbReference type="OrthoDB" id="6513042at2759"/>
<gene>
    <name evidence="4" type="ORF">AC578_875</name>
</gene>
<evidence type="ECO:0000313" key="5">
    <source>
        <dbReference type="Proteomes" id="UP000070133"/>
    </source>
</evidence>
<dbReference type="InterPro" id="IPR007855">
    <property type="entry name" value="RDRP"/>
</dbReference>
<dbReference type="GO" id="GO:0030422">
    <property type="term" value="P:siRNA processing"/>
    <property type="evidence" value="ECO:0007669"/>
    <property type="project" value="TreeGrafter"/>
</dbReference>
<keyword evidence="1" id="KW-0696">RNA-directed RNA polymerase</keyword>
<comment type="caution">
    <text evidence="4">The sequence shown here is derived from an EMBL/GenBank/DDBJ whole genome shotgun (WGS) entry which is preliminary data.</text>
</comment>
<name>A0A139H3Z1_9PEZI</name>
<dbReference type="Pfam" id="PF25358">
    <property type="entry name" value="PH_fung_RdRP"/>
    <property type="match status" value="1"/>
</dbReference>
<dbReference type="EC" id="2.7.7.48" evidence="1"/>
<evidence type="ECO:0000313" key="4">
    <source>
        <dbReference type="EMBL" id="KXS97177.1"/>
    </source>
</evidence>